<organism evidence="1 2">
    <name type="scientific">Parasphingopyxis marina</name>
    <dbReference type="NCBI Taxonomy" id="2761622"/>
    <lineage>
        <taxon>Bacteria</taxon>
        <taxon>Pseudomonadati</taxon>
        <taxon>Pseudomonadota</taxon>
        <taxon>Alphaproteobacteria</taxon>
        <taxon>Sphingomonadales</taxon>
        <taxon>Sphingomonadaceae</taxon>
        <taxon>Parasphingopyxis</taxon>
    </lineage>
</organism>
<name>A0A842HZL0_9SPHN</name>
<sequence>MATRENIRRRAVLMGGLALPLLALPGCTGMGGFDLSEAIRRMLTLSSQRAFASLLAEDGFYSDQLARIDLPDQMGGSRAGGIVNALLSTSAVRNRLLHVLNDAAAEGAERAAPLVADAIRSFSVADALAIVRAANGDAATQALRGQMGDALVTAMFPEIGTALRIADDPIVGQVLRATTGIDIAGLGEHVAREAANGIYAAMGREEAAIRADPQATGDPIIIGAFGLLR</sequence>
<evidence type="ECO:0000313" key="1">
    <source>
        <dbReference type="EMBL" id="MBC2777370.1"/>
    </source>
</evidence>
<evidence type="ECO:0000313" key="2">
    <source>
        <dbReference type="Proteomes" id="UP000564378"/>
    </source>
</evidence>
<dbReference type="Pfam" id="PF13852">
    <property type="entry name" value="DUF4197"/>
    <property type="match status" value="1"/>
</dbReference>
<dbReference type="InterPro" id="IPR025245">
    <property type="entry name" value="DUF4197"/>
</dbReference>
<dbReference type="AlphaFoldDB" id="A0A842HZL0"/>
<reference evidence="1 2" key="1">
    <citation type="submission" date="2020-08" db="EMBL/GenBank/DDBJ databases">
        <title>Draft genome sequence of Parasphingopyxis sp. GrpM-11.</title>
        <authorList>
            <person name="Oh J."/>
            <person name="Roh D.-H."/>
        </authorList>
    </citation>
    <scope>NUCLEOTIDE SEQUENCE [LARGE SCALE GENOMIC DNA]</scope>
    <source>
        <strain evidence="1 2">GrpM-11</strain>
    </source>
</reference>
<dbReference type="EMBL" id="JACJVJ010000001">
    <property type="protein sequence ID" value="MBC2777370.1"/>
    <property type="molecule type" value="Genomic_DNA"/>
</dbReference>
<comment type="caution">
    <text evidence="1">The sequence shown here is derived from an EMBL/GenBank/DDBJ whole genome shotgun (WGS) entry which is preliminary data.</text>
</comment>
<dbReference type="RefSeq" id="WP_185800584.1">
    <property type="nucleotide sequence ID" value="NZ_JACJVJ010000001.1"/>
</dbReference>
<gene>
    <name evidence="1" type="ORF">H6P80_07025</name>
</gene>
<protein>
    <submittedName>
        <fullName evidence="1">DUF4197 domain-containing protein</fullName>
    </submittedName>
</protein>
<keyword evidence="2" id="KW-1185">Reference proteome</keyword>
<accession>A0A842HZL0</accession>
<dbReference type="Proteomes" id="UP000564378">
    <property type="component" value="Unassembled WGS sequence"/>
</dbReference>
<proteinExistence type="predicted"/>